<sequence>MPLHLLFCSVLLEYGIVPELLLALSSWALVANKQFKRLSRGRILESVELVTVRNIFQYCLPNQIPNAPNMDIMAILENFRVKERYSVAPFTKQDTKKYRKRPKVSEDVPIAKEILMEPAYKVDSPAQDMGPSHVDIPIETLPLDSLVIPTNPEPQPFSSIESDEFFPWRSLYASDGQTGPICGICASVVQHYHKAKFASLEESNKSKIKMIKELRYNE</sequence>
<evidence type="ECO:0000256" key="1">
    <source>
        <dbReference type="SAM" id="Phobius"/>
    </source>
</evidence>
<accession>A0A9D3ZY39</accession>
<dbReference type="Proteomes" id="UP000828251">
    <property type="component" value="Unassembled WGS sequence"/>
</dbReference>
<reference evidence="2 3" key="1">
    <citation type="journal article" date="2021" name="Plant Biotechnol. J.">
        <title>Multi-omics assisted identification of the key and species-specific regulatory components of drought-tolerant mechanisms in Gossypium stocksii.</title>
        <authorList>
            <person name="Yu D."/>
            <person name="Ke L."/>
            <person name="Zhang D."/>
            <person name="Wu Y."/>
            <person name="Sun Y."/>
            <person name="Mei J."/>
            <person name="Sun J."/>
            <person name="Sun Y."/>
        </authorList>
    </citation>
    <scope>NUCLEOTIDE SEQUENCE [LARGE SCALE GENOMIC DNA]</scope>
    <source>
        <strain evidence="3">cv. E1</strain>
        <tissue evidence="2">Leaf</tissue>
    </source>
</reference>
<dbReference type="EMBL" id="JAIQCV010000008">
    <property type="protein sequence ID" value="KAH1072933.1"/>
    <property type="molecule type" value="Genomic_DNA"/>
</dbReference>
<gene>
    <name evidence="2" type="ORF">J1N35_025261</name>
</gene>
<evidence type="ECO:0000313" key="2">
    <source>
        <dbReference type="EMBL" id="KAH1072933.1"/>
    </source>
</evidence>
<keyword evidence="1" id="KW-0812">Transmembrane</keyword>
<proteinExistence type="predicted"/>
<name>A0A9D3ZY39_9ROSI</name>
<organism evidence="2 3">
    <name type="scientific">Gossypium stocksii</name>
    <dbReference type="NCBI Taxonomy" id="47602"/>
    <lineage>
        <taxon>Eukaryota</taxon>
        <taxon>Viridiplantae</taxon>
        <taxon>Streptophyta</taxon>
        <taxon>Embryophyta</taxon>
        <taxon>Tracheophyta</taxon>
        <taxon>Spermatophyta</taxon>
        <taxon>Magnoliopsida</taxon>
        <taxon>eudicotyledons</taxon>
        <taxon>Gunneridae</taxon>
        <taxon>Pentapetalae</taxon>
        <taxon>rosids</taxon>
        <taxon>malvids</taxon>
        <taxon>Malvales</taxon>
        <taxon>Malvaceae</taxon>
        <taxon>Malvoideae</taxon>
        <taxon>Gossypium</taxon>
    </lineage>
</organism>
<protein>
    <submittedName>
        <fullName evidence="2">Uncharacterized protein</fullName>
    </submittedName>
</protein>
<keyword evidence="3" id="KW-1185">Reference proteome</keyword>
<evidence type="ECO:0000313" key="3">
    <source>
        <dbReference type="Proteomes" id="UP000828251"/>
    </source>
</evidence>
<dbReference type="AlphaFoldDB" id="A0A9D3ZY39"/>
<comment type="caution">
    <text evidence="2">The sequence shown here is derived from an EMBL/GenBank/DDBJ whole genome shotgun (WGS) entry which is preliminary data.</text>
</comment>
<feature type="transmembrane region" description="Helical" evidence="1">
    <location>
        <begin position="12"/>
        <end position="30"/>
    </location>
</feature>
<keyword evidence="1" id="KW-1133">Transmembrane helix</keyword>
<keyword evidence="1" id="KW-0472">Membrane</keyword>